<dbReference type="InterPro" id="IPR002513">
    <property type="entry name" value="Tn3_Tnp_DDE_dom"/>
</dbReference>
<feature type="domain" description="Tn3 transposase DDE" evidence="1">
    <location>
        <begin position="2"/>
        <end position="106"/>
    </location>
</feature>
<protein>
    <submittedName>
        <fullName evidence="2">TnpA family transposase</fullName>
    </submittedName>
</protein>
<proteinExistence type="predicted"/>
<organism evidence="2 3">
    <name type="scientific">Desmospora profundinema</name>
    <dbReference type="NCBI Taxonomy" id="1571184"/>
    <lineage>
        <taxon>Bacteria</taxon>
        <taxon>Bacillati</taxon>
        <taxon>Bacillota</taxon>
        <taxon>Bacilli</taxon>
        <taxon>Bacillales</taxon>
        <taxon>Thermoactinomycetaceae</taxon>
        <taxon>Desmospora</taxon>
    </lineage>
</organism>
<dbReference type="Proteomes" id="UP001185012">
    <property type="component" value="Unassembled WGS sequence"/>
</dbReference>
<keyword evidence="3" id="KW-1185">Reference proteome</keyword>
<dbReference type="EMBL" id="JAVDQG010000001">
    <property type="protein sequence ID" value="MDR6224315.1"/>
    <property type="molecule type" value="Genomic_DNA"/>
</dbReference>
<evidence type="ECO:0000313" key="2">
    <source>
        <dbReference type="EMBL" id="MDR6224315.1"/>
    </source>
</evidence>
<reference evidence="2 3" key="1">
    <citation type="submission" date="2023-07" db="EMBL/GenBank/DDBJ databases">
        <title>Genomic Encyclopedia of Type Strains, Phase IV (KMG-IV): sequencing the most valuable type-strain genomes for metagenomic binning, comparative biology and taxonomic classification.</title>
        <authorList>
            <person name="Goeker M."/>
        </authorList>
    </citation>
    <scope>NUCLEOTIDE SEQUENCE [LARGE SCALE GENOMIC DNA]</scope>
    <source>
        <strain evidence="2 3">DSM 45903</strain>
    </source>
</reference>
<name>A0ABU1IHR3_9BACL</name>
<evidence type="ECO:0000259" key="1">
    <source>
        <dbReference type="Pfam" id="PF01526"/>
    </source>
</evidence>
<sequence>MAKNPINWDLILLQYDQMVKYAAALRFNTAETEAIFKRFSKNRTHPVYKALSEMGRVIKTIFLCEYLQHEEIRREIHEGLNVVENWNSANSFIFFGQNGAIPNERPQLFDSGDL</sequence>
<evidence type="ECO:0000313" key="3">
    <source>
        <dbReference type="Proteomes" id="UP001185012"/>
    </source>
</evidence>
<comment type="caution">
    <text evidence="2">The sequence shown here is derived from an EMBL/GenBank/DDBJ whole genome shotgun (WGS) entry which is preliminary data.</text>
</comment>
<accession>A0ABU1IHR3</accession>
<dbReference type="Pfam" id="PF01526">
    <property type="entry name" value="DDE_Tnp_Tn3"/>
    <property type="match status" value="1"/>
</dbReference>
<gene>
    <name evidence="2" type="ORF">JOE21_000303</name>
</gene>